<dbReference type="GO" id="GO:0004588">
    <property type="term" value="F:orotate phosphoribosyltransferase activity"/>
    <property type="evidence" value="ECO:0007669"/>
    <property type="project" value="UniProtKB-UniRule"/>
</dbReference>
<dbReference type="UniPathway" id="UPA00070">
    <property type="reaction ID" value="UER00119"/>
</dbReference>
<dbReference type="KEGG" id="sfu:Sfum_2766"/>
<dbReference type="AlphaFoldDB" id="A0LLZ2"/>
<dbReference type="Gene3D" id="3.40.50.2020">
    <property type="match status" value="1"/>
</dbReference>
<feature type="binding site" evidence="7">
    <location>
        <position position="128"/>
    </location>
    <ligand>
        <name>orotate</name>
        <dbReference type="ChEBI" id="CHEBI:30839"/>
    </ligand>
</feature>
<dbReference type="EMBL" id="CP000478">
    <property type="protein sequence ID" value="ABK18444.1"/>
    <property type="molecule type" value="Genomic_DNA"/>
</dbReference>
<evidence type="ECO:0000259" key="8">
    <source>
        <dbReference type="Pfam" id="PF00156"/>
    </source>
</evidence>
<sequence>MTMKERLMELILQHAFRYSDTPAFKLVHGGLSKFYFNCKSVTLDPEGQVLIGNLIYRAVRDLKIDAVGGLTLGADPMANATAYTSWLEKDPIQCFVVRKKAKDHGTASLIEGKVKAGNRVVVLDDVITTGGSTLQAVAACRSAGLQVVKAVVLVDRQEMDGRQNILKEVPELEALVTRDEIFERFSRKKNQ</sequence>
<comment type="pathway">
    <text evidence="1 7">Pyrimidine metabolism; UMP biosynthesis via de novo pathway; UMP from orotate: step 1/2.</text>
</comment>
<evidence type="ECO:0000256" key="1">
    <source>
        <dbReference type="ARBA" id="ARBA00004889"/>
    </source>
</evidence>
<evidence type="ECO:0000256" key="3">
    <source>
        <dbReference type="ARBA" id="ARBA00022676"/>
    </source>
</evidence>
<keyword evidence="6 7" id="KW-0665">Pyrimidine biosynthesis</keyword>
<dbReference type="PANTHER" id="PTHR19278:SF9">
    <property type="entry name" value="URIDINE 5'-MONOPHOSPHATE SYNTHASE"/>
    <property type="match status" value="1"/>
</dbReference>
<comment type="similarity">
    <text evidence="7">Belongs to the purine/pyrimidine phosphoribosyltransferase family. PyrE subfamily.</text>
</comment>
<dbReference type="Pfam" id="PF00156">
    <property type="entry name" value="Pribosyltran"/>
    <property type="match status" value="1"/>
</dbReference>
<proteinExistence type="inferred from homology"/>
<dbReference type="InterPro" id="IPR000836">
    <property type="entry name" value="PRTase_dom"/>
</dbReference>
<dbReference type="GO" id="GO:0000287">
    <property type="term" value="F:magnesium ion binding"/>
    <property type="evidence" value="ECO:0007669"/>
    <property type="project" value="UniProtKB-UniRule"/>
</dbReference>
<dbReference type="eggNOG" id="COG0461">
    <property type="taxonomic scope" value="Bacteria"/>
</dbReference>
<feature type="binding site" evidence="7">
    <location>
        <position position="98"/>
    </location>
    <ligand>
        <name>5-phospho-alpha-D-ribose 1-diphosphate</name>
        <dbReference type="ChEBI" id="CHEBI:58017"/>
        <note>ligand shared between dimeric partners</note>
    </ligand>
</feature>
<dbReference type="HOGENOM" id="CLU_074878_2_1_7"/>
<comment type="subunit">
    <text evidence="7">Homodimer.</text>
</comment>
<name>A0LLZ2_SYNFM</name>
<dbReference type="HAMAP" id="MF_01208">
    <property type="entry name" value="PyrE"/>
    <property type="match status" value="1"/>
</dbReference>
<dbReference type="InterPro" id="IPR023031">
    <property type="entry name" value="OPRT"/>
</dbReference>
<dbReference type="InParanoid" id="A0LLZ2"/>
<dbReference type="InterPro" id="IPR004467">
    <property type="entry name" value="Or_phspho_trans_dom"/>
</dbReference>
<feature type="binding site" description="in other chain" evidence="7">
    <location>
        <position position="99"/>
    </location>
    <ligand>
        <name>5-phospho-alpha-D-ribose 1-diphosphate</name>
        <dbReference type="ChEBI" id="CHEBI:58017"/>
        <note>ligand shared between dimeric partners</note>
    </ligand>
</feature>
<keyword evidence="5 7" id="KW-0460">Magnesium</keyword>
<dbReference type="InterPro" id="IPR029057">
    <property type="entry name" value="PRTase-like"/>
</dbReference>
<dbReference type="SUPFAM" id="SSF53271">
    <property type="entry name" value="PRTase-like"/>
    <property type="match status" value="1"/>
</dbReference>
<evidence type="ECO:0000256" key="2">
    <source>
        <dbReference type="ARBA" id="ARBA00011971"/>
    </source>
</evidence>
<comment type="catalytic activity">
    <reaction evidence="7">
        <text>orotidine 5'-phosphate + diphosphate = orotate + 5-phospho-alpha-D-ribose 1-diphosphate</text>
        <dbReference type="Rhea" id="RHEA:10380"/>
        <dbReference type="ChEBI" id="CHEBI:30839"/>
        <dbReference type="ChEBI" id="CHEBI:33019"/>
        <dbReference type="ChEBI" id="CHEBI:57538"/>
        <dbReference type="ChEBI" id="CHEBI:58017"/>
        <dbReference type="EC" id="2.4.2.10"/>
    </reaction>
</comment>
<evidence type="ECO:0000256" key="5">
    <source>
        <dbReference type="ARBA" id="ARBA00022842"/>
    </source>
</evidence>
<evidence type="ECO:0000313" key="9">
    <source>
        <dbReference type="EMBL" id="ABK18444.1"/>
    </source>
</evidence>
<gene>
    <name evidence="7" type="primary">pyrE</name>
    <name evidence="9" type="ordered locus">Sfum_2766</name>
</gene>
<accession>A0LLZ2</accession>
<comment type="caution">
    <text evidence="7">Lacks conserved residue(s) required for the propagation of feature annotation.</text>
</comment>
<dbReference type="FunCoup" id="A0LLZ2">
    <property type="interactions" value="469"/>
</dbReference>
<evidence type="ECO:0000313" key="10">
    <source>
        <dbReference type="Proteomes" id="UP000001784"/>
    </source>
</evidence>
<dbReference type="NCBIfam" id="TIGR00336">
    <property type="entry name" value="pyrE"/>
    <property type="match status" value="1"/>
</dbReference>
<dbReference type="EC" id="2.4.2.10" evidence="2 7"/>
<comment type="cofactor">
    <cofactor evidence="7">
        <name>Mg(2+)</name>
        <dbReference type="ChEBI" id="CHEBI:18420"/>
    </cofactor>
</comment>
<feature type="binding site" evidence="7">
    <location>
        <position position="156"/>
    </location>
    <ligand>
        <name>orotate</name>
        <dbReference type="ChEBI" id="CHEBI:30839"/>
    </ligand>
</feature>
<comment type="function">
    <text evidence="7">Catalyzes the transfer of a ribosyl phosphate group from 5-phosphoribose 1-diphosphate to orotate, leading to the formation of orotidine monophosphate (OMP).</text>
</comment>
<organism evidence="9 10">
    <name type="scientific">Syntrophobacter fumaroxidans (strain DSM 10017 / MPOB)</name>
    <dbReference type="NCBI Taxonomy" id="335543"/>
    <lineage>
        <taxon>Bacteria</taxon>
        <taxon>Pseudomonadati</taxon>
        <taxon>Thermodesulfobacteriota</taxon>
        <taxon>Syntrophobacteria</taxon>
        <taxon>Syntrophobacterales</taxon>
        <taxon>Syntrophobacteraceae</taxon>
        <taxon>Syntrophobacter</taxon>
    </lineage>
</organism>
<dbReference type="GO" id="GO:0019856">
    <property type="term" value="P:pyrimidine nucleobase biosynthetic process"/>
    <property type="evidence" value="ECO:0007669"/>
    <property type="project" value="TreeGrafter"/>
</dbReference>
<reference evidence="9 10" key="1">
    <citation type="submission" date="2006-10" db="EMBL/GenBank/DDBJ databases">
        <title>Complete sequence of Syntrophobacter fumaroxidans MPOB.</title>
        <authorList>
            <consortium name="US DOE Joint Genome Institute"/>
            <person name="Copeland A."/>
            <person name="Lucas S."/>
            <person name="Lapidus A."/>
            <person name="Barry K."/>
            <person name="Detter J.C."/>
            <person name="Glavina del Rio T."/>
            <person name="Hammon N."/>
            <person name="Israni S."/>
            <person name="Pitluck S."/>
            <person name="Goltsman E.G."/>
            <person name="Martinez M."/>
            <person name="Schmutz J."/>
            <person name="Larimer F."/>
            <person name="Land M."/>
            <person name="Hauser L."/>
            <person name="Kyrpides N."/>
            <person name="Kim E."/>
            <person name="Boone D.R."/>
            <person name="Brockman F."/>
            <person name="Culley D."/>
            <person name="Ferry J."/>
            <person name="Gunsalus R."/>
            <person name="McInerney M.J."/>
            <person name="Morrison M."/>
            <person name="Plugge C."/>
            <person name="Rohlin L."/>
            <person name="Scholten J."/>
            <person name="Sieber J."/>
            <person name="Stams A.J.M."/>
            <person name="Worm P."/>
            <person name="Henstra A.M."/>
            <person name="Richardson P."/>
        </authorList>
    </citation>
    <scope>NUCLEOTIDE SEQUENCE [LARGE SCALE GENOMIC DNA]</scope>
    <source>
        <strain evidence="10">DSM 10017 / MPOB</strain>
    </source>
</reference>
<evidence type="ECO:0000256" key="7">
    <source>
        <dbReference type="HAMAP-Rule" id="MF_01208"/>
    </source>
</evidence>
<keyword evidence="10" id="KW-1185">Reference proteome</keyword>
<dbReference type="RefSeq" id="WP_011699611.1">
    <property type="nucleotide sequence ID" value="NC_008554.1"/>
</dbReference>
<feature type="domain" description="Phosphoribosyltransferase" evidence="8">
    <location>
        <begin position="50"/>
        <end position="162"/>
    </location>
</feature>
<protein>
    <recommendedName>
        <fullName evidence="2 7">Orotate phosphoribosyltransferase</fullName>
        <shortName evidence="7">OPRT</shortName>
        <shortName evidence="7">OPRTase</shortName>
        <ecNumber evidence="2 7">2.4.2.10</ecNumber>
    </recommendedName>
</protein>
<keyword evidence="3 7" id="KW-0328">Glycosyltransferase</keyword>
<feature type="binding site" evidence="7">
    <location>
        <position position="102"/>
    </location>
    <ligand>
        <name>5-phospho-alpha-D-ribose 1-diphosphate</name>
        <dbReference type="ChEBI" id="CHEBI:58017"/>
        <note>ligand shared between dimeric partners</note>
    </ligand>
</feature>
<dbReference type="Proteomes" id="UP000001784">
    <property type="component" value="Chromosome"/>
</dbReference>
<keyword evidence="4 7" id="KW-0808">Transferase</keyword>
<dbReference type="FunFam" id="3.40.50.2020:FF:000029">
    <property type="entry name" value="Orotate phosphoribosyltransferase"/>
    <property type="match status" value="1"/>
</dbReference>
<dbReference type="STRING" id="335543.Sfum_2766"/>
<evidence type="ECO:0000256" key="6">
    <source>
        <dbReference type="ARBA" id="ARBA00022975"/>
    </source>
</evidence>
<feature type="binding site" evidence="7">
    <location>
        <position position="104"/>
    </location>
    <ligand>
        <name>5-phospho-alpha-D-ribose 1-diphosphate</name>
        <dbReference type="ChEBI" id="CHEBI:58017"/>
        <note>ligand shared between dimeric partners</note>
    </ligand>
</feature>
<feature type="binding site" description="in other chain" evidence="7">
    <location>
        <begin position="124"/>
        <end position="132"/>
    </location>
    <ligand>
        <name>5-phospho-alpha-D-ribose 1-diphosphate</name>
        <dbReference type="ChEBI" id="CHEBI:58017"/>
        <note>ligand shared between dimeric partners</note>
    </ligand>
</feature>
<evidence type="ECO:0000256" key="4">
    <source>
        <dbReference type="ARBA" id="ARBA00022679"/>
    </source>
</evidence>
<dbReference type="GO" id="GO:0044205">
    <property type="term" value="P:'de novo' UMP biosynthetic process"/>
    <property type="evidence" value="ECO:0007669"/>
    <property type="project" value="UniProtKB-UniRule"/>
</dbReference>
<dbReference type="PANTHER" id="PTHR19278">
    <property type="entry name" value="OROTATE PHOSPHORIBOSYLTRANSFERASE"/>
    <property type="match status" value="1"/>
</dbReference>
<dbReference type="CDD" id="cd06223">
    <property type="entry name" value="PRTases_typeI"/>
    <property type="match status" value="1"/>
</dbReference>